<dbReference type="EMBL" id="MJIH01000001">
    <property type="protein sequence ID" value="OLR65416.1"/>
    <property type="molecule type" value="Genomic_DNA"/>
</dbReference>
<dbReference type="STRING" id="1465756.BIV18_07775"/>
<dbReference type="AlphaFoldDB" id="A0A1U7M1I7"/>
<feature type="domain" description="YknX-like beta-barrel" evidence="5">
    <location>
        <begin position="544"/>
        <end position="622"/>
    </location>
</feature>
<sequence length="721" mass="80145">MKNLYIKTKNLIFKNKKTKIIALLLLFLIIFLIFKIISGKLKSGDGEGVSQNQVVTLERGSVQNSVTEKGKVVPSNSVEVYAEKPLPVTHVNVKVGDKVKKGDVIAELDSSSIEQQLKSRRAQKSATDKNVSAQISAAKKRLSEAISGRDSGKNAAIVAAETSITQAMDQYLTAQKAYDDFKRSIDEKYNQGIVAEGDTKENLVYQEEATNLKYKQLQDDINKNNSKISENRAMAADKSRETDYLQNSLENEKRRLTEIGISIKEEQERLAEAQGQVSNYQTEISGLQAQKSQLEAKKQKLEKDRQSLLTSTSNEAKKELDRVSRELDEVIKQIGQCDKDIIDKKSALDAINFDEIKKSANENVNSLTRRQNEVEIEVNRISEELGNAKADEQKYTSEADALEKELEAQEKQVDATKLEVQKAKDDVNLNSDKALKSQKAREDELKTLAQNVETAKNNYESAKKNLESTKTQVANEISGLSDNLKTARASANNLDSVEIENLTEELEKVMIKAPADGIVTELNAKEGQTPAASVAKIETIETLRVESQLKEYDKNSVSIGTEVEITSDAVMGKSYKGKVISIEPVPMKISEENKTSEVLYKTVIEINSGQENELAPGMTLRVKYILSEEKNTFKVPADAIFERDGKNYILALRKKSEDKYQIEKVEVTKGLANDAEIAIKSKDLKEKDKVLATSGGYGEGNIVKILDTNLPDEKAGKEDEK</sequence>
<evidence type="ECO:0000256" key="3">
    <source>
        <dbReference type="SAM" id="Coils"/>
    </source>
</evidence>
<reference evidence="6 7" key="1">
    <citation type="journal article" date="2016" name="Appl. Environ. Microbiol.">
        <title>Function and Phylogeny of Bacterial Butyryl Coenzyme A:Acetate Transferases and Their Diversity in the Proximal Colon of Swine.</title>
        <authorList>
            <person name="Trachsel J."/>
            <person name="Bayles D.O."/>
            <person name="Looft T."/>
            <person name="Levine U.Y."/>
            <person name="Allen H.K."/>
        </authorList>
    </citation>
    <scope>NUCLEOTIDE SEQUENCE [LARGE SCALE GENOMIC DNA]</scope>
    <source>
        <strain evidence="6 7">35-6-1</strain>
    </source>
</reference>
<dbReference type="PANTHER" id="PTHR32347:SF14">
    <property type="entry name" value="EFFLUX SYSTEM COMPONENT YKNX-RELATED"/>
    <property type="match status" value="1"/>
</dbReference>
<dbReference type="Pfam" id="PF25990">
    <property type="entry name" value="Beta-barrel_YknX"/>
    <property type="match status" value="1"/>
</dbReference>
<dbReference type="Gene3D" id="2.40.30.170">
    <property type="match status" value="1"/>
</dbReference>
<comment type="caution">
    <text evidence="6">The sequence shown here is derived from an EMBL/GenBank/DDBJ whole genome shotgun (WGS) entry which is preliminary data.</text>
</comment>
<evidence type="ECO:0000313" key="6">
    <source>
        <dbReference type="EMBL" id="OLR65416.1"/>
    </source>
</evidence>
<keyword evidence="4" id="KW-1133">Transmembrane helix</keyword>
<dbReference type="Gene3D" id="2.40.50.100">
    <property type="match status" value="1"/>
</dbReference>
<accession>A0A1U7M1I7</accession>
<protein>
    <submittedName>
        <fullName evidence="6">RND transporter</fullName>
    </submittedName>
</protein>
<name>A0A1U7M1I7_9FIRM</name>
<comment type="subcellular location">
    <subcellularLocation>
        <location evidence="1">Cell envelope</location>
    </subcellularLocation>
</comment>
<dbReference type="InterPro" id="IPR050465">
    <property type="entry name" value="UPF0194_transport"/>
</dbReference>
<dbReference type="PANTHER" id="PTHR32347">
    <property type="entry name" value="EFFLUX SYSTEM COMPONENT YKNX-RELATED"/>
    <property type="match status" value="1"/>
</dbReference>
<dbReference type="Gene3D" id="2.40.420.20">
    <property type="match status" value="1"/>
</dbReference>
<gene>
    <name evidence="6" type="ORF">BIV18_07775</name>
</gene>
<keyword evidence="2 3" id="KW-0175">Coiled coil</keyword>
<proteinExistence type="predicted"/>
<feature type="transmembrane region" description="Helical" evidence="4">
    <location>
        <begin position="20"/>
        <end position="37"/>
    </location>
</feature>
<keyword evidence="7" id="KW-1185">Reference proteome</keyword>
<organism evidence="6 7">
    <name type="scientific">Peptoniphilus porci</name>
    <dbReference type="NCBI Taxonomy" id="2652280"/>
    <lineage>
        <taxon>Bacteria</taxon>
        <taxon>Bacillati</taxon>
        <taxon>Bacillota</taxon>
        <taxon>Tissierellia</taxon>
        <taxon>Tissierellales</taxon>
        <taxon>Peptoniphilaceae</taxon>
        <taxon>Peptoniphilus</taxon>
    </lineage>
</organism>
<evidence type="ECO:0000259" key="5">
    <source>
        <dbReference type="Pfam" id="PF25990"/>
    </source>
</evidence>
<feature type="coiled-coil region" evidence="3">
    <location>
        <begin position="249"/>
        <end position="333"/>
    </location>
</feature>
<evidence type="ECO:0000256" key="2">
    <source>
        <dbReference type="ARBA" id="ARBA00023054"/>
    </source>
</evidence>
<keyword evidence="4" id="KW-0472">Membrane</keyword>
<dbReference type="InterPro" id="IPR058636">
    <property type="entry name" value="Beta-barrel_YknX"/>
</dbReference>
<dbReference type="GO" id="GO:0030313">
    <property type="term" value="C:cell envelope"/>
    <property type="evidence" value="ECO:0007669"/>
    <property type="project" value="UniProtKB-SubCell"/>
</dbReference>
<feature type="coiled-coil region" evidence="3">
    <location>
        <begin position="357"/>
        <end position="483"/>
    </location>
</feature>
<evidence type="ECO:0000256" key="1">
    <source>
        <dbReference type="ARBA" id="ARBA00004196"/>
    </source>
</evidence>
<dbReference type="Proteomes" id="UP000187166">
    <property type="component" value="Unassembled WGS sequence"/>
</dbReference>
<evidence type="ECO:0000256" key="4">
    <source>
        <dbReference type="SAM" id="Phobius"/>
    </source>
</evidence>
<keyword evidence="4" id="KW-0812">Transmembrane</keyword>
<evidence type="ECO:0000313" key="7">
    <source>
        <dbReference type="Proteomes" id="UP000187166"/>
    </source>
</evidence>